<comment type="caution">
    <text evidence="2">The sequence shown here is derived from an EMBL/GenBank/DDBJ whole genome shotgun (WGS) entry which is preliminary data.</text>
</comment>
<dbReference type="Proteomes" id="UP001564408">
    <property type="component" value="Unassembled WGS sequence"/>
</dbReference>
<dbReference type="RefSeq" id="WP_369668402.1">
    <property type="nucleotide sequence ID" value="NZ_JBDKXB010000036.1"/>
</dbReference>
<sequence>MPDFLAAFEQAFAELLPRYFPGKERVGISITGGLDTRMIMACRPRAANAICYTYAAEVGETLDVTLGKRVSQACGLEHHVLRLSPDFLTRFGQHLDETIRVTDGCAGALAAHEVSLSRVARDLAPVRLTGNYGSEILRGVSTYKPLGLHETLLQDDFRGCVARALNAGTASHPVTRAAFEEIPRHLFGILAAARAVLTVRTPYLDNTLVRLAYAAPALARRSPQSAMDLIAHCDPELARIPTDRGLIPGDRMGALSFRYFFEAVAFKLDYLHHEGHLGWMPGLGPAFRRLLRCGVAGRHKFLAYSQWFRTDLAPYIREVLSDPRTGRMSYWAQCGLGSLAEDHISGRRNCVNEIHAVLTLEAVQRVLIEGSQAVRDWVPAHGADVAGSSESGDA</sequence>
<keyword evidence="3" id="KW-1185">Reference proteome</keyword>
<evidence type="ECO:0000313" key="2">
    <source>
        <dbReference type="EMBL" id="MEY6434009.1"/>
    </source>
</evidence>
<dbReference type="Pfam" id="PF00733">
    <property type="entry name" value="Asn_synthase"/>
    <property type="match status" value="1"/>
</dbReference>
<dbReference type="EMBL" id="JBDKXB010000036">
    <property type="protein sequence ID" value="MEY6434009.1"/>
    <property type="molecule type" value="Genomic_DNA"/>
</dbReference>
<evidence type="ECO:0000313" key="3">
    <source>
        <dbReference type="Proteomes" id="UP001564408"/>
    </source>
</evidence>
<evidence type="ECO:0000259" key="1">
    <source>
        <dbReference type="Pfam" id="PF00733"/>
    </source>
</evidence>
<feature type="domain" description="Asparagine synthetase" evidence="1">
    <location>
        <begin position="23"/>
        <end position="148"/>
    </location>
</feature>
<organism evidence="2 3">
    <name type="scientific">Thioalkalicoccus limnaeus</name>
    <dbReference type="NCBI Taxonomy" id="120681"/>
    <lineage>
        <taxon>Bacteria</taxon>
        <taxon>Pseudomonadati</taxon>
        <taxon>Pseudomonadota</taxon>
        <taxon>Gammaproteobacteria</taxon>
        <taxon>Chromatiales</taxon>
        <taxon>Chromatiaceae</taxon>
        <taxon>Thioalkalicoccus</taxon>
    </lineage>
</organism>
<dbReference type="InterPro" id="IPR001962">
    <property type="entry name" value="Asn_synthase"/>
</dbReference>
<dbReference type="Gene3D" id="3.40.50.620">
    <property type="entry name" value="HUPs"/>
    <property type="match status" value="1"/>
</dbReference>
<reference evidence="2 3" key="1">
    <citation type="submission" date="2024-05" db="EMBL/GenBank/DDBJ databases">
        <title>Genome Sequence and Characterization of the New Strain Purple Sulfur Bacterium of Genus Thioalkalicoccus.</title>
        <authorList>
            <person name="Bryantseva I.A."/>
            <person name="Kyndt J.A."/>
            <person name="Imhoff J.F."/>
        </authorList>
    </citation>
    <scope>NUCLEOTIDE SEQUENCE [LARGE SCALE GENOMIC DNA]</scope>
    <source>
        <strain evidence="2 3">Um2</strain>
    </source>
</reference>
<accession>A0ABV4BHM1</accession>
<dbReference type="SUPFAM" id="SSF52402">
    <property type="entry name" value="Adenine nucleotide alpha hydrolases-like"/>
    <property type="match status" value="1"/>
</dbReference>
<proteinExistence type="predicted"/>
<dbReference type="InterPro" id="IPR014729">
    <property type="entry name" value="Rossmann-like_a/b/a_fold"/>
</dbReference>
<gene>
    <name evidence="2" type="ORF">ABC977_16515</name>
</gene>
<name>A0ABV4BHM1_9GAMM</name>
<protein>
    <submittedName>
        <fullName evidence="2">Asparagine synthase-related protein</fullName>
    </submittedName>
</protein>